<proteinExistence type="predicted"/>
<keyword evidence="3" id="KW-0255">Endonuclease</keyword>
<feature type="domain" description="HTH HARE-type" evidence="2">
    <location>
        <begin position="6"/>
        <end position="75"/>
    </location>
</feature>
<keyword evidence="1" id="KW-0804">Transcription</keyword>
<evidence type="ECO:0000313" key="3">
    <source>
        <dbReference type="EMBL" id="PRZ12214.1"/>
    </source>
</evidence>
<dbReference type="EMBL" id="PVTY01000023">
    <property type="protein sequence ID" value="PRZ12214.1"/>
    <property type="molecule type" value="Genomic_DNA"/>
</dbReference>
<reference evidence="3 4" key="1">
    <citation type="submission" date="2018-03" db="EMBL/GenBank/DDBJ databases">
        <title>Comparative analysis of microorganisms from saline springs in Andes Mountain Range, Colombia.</title>
        <authorList>
            <person name="Rubin E."/>
        </authorList>
    </citation>
    <scope>NUCLEOTIDE SEQUENCE [LARGE SCALE GENOMIC DNA]</scope>
    <source>
        <strain evidence="3 4">CG 35</strain>
    </source>
</reference>
<accession>A0A2T0YBV0</accession>
<evidence type="ECO:0000313" key="4">
    <source>
        <dbReference type="Proteomes" id="UP000238217"/>
    </source>
</evidence>
<keyword evidence="3" id="KW-0540">Nuclease</keyword>
<comment type="caution">
    <text evidence="3">The sequence shown here is derived from an EMBL/GenBank/DDBJ whole genome shotgun (WGS) entry which is preliminary data.</text>
</comment>
<dbReference type="GO" id="GO:0006355">
    <property type="term" value="P:regulation of DNA-templated transcription"/>
    <property type="evidence" value="ECO:0007669"/>
    <property type="project" value="InterPro"/>
</dbReference>
<dbReference type="InterPro" id="IPR007759">
    <property type="entry name" value="Asxl_HARE-HTH"/>
</dbReference>
<dbReference type="CDD" id="cd00719">
    <property type="entry name" value="GIY-YIG_SF"/>
    <property type="match status" value="1"/>
</dbReference>
<keyword evidence="4" id="KW-1185">Reference proteome</keyword>
<dbReference type="AlphaFoldDB" id="A0A2T0YBV0"/>
<protein>
    <submittedName>
        <fullName evidence="3">HB1/ASXL restriction endonuclease-like protein with HTH domain</fullName>
    </submittedName>
</protein>
<dbReference type="Proteomes" id="UP000238217">
    <property type="component" value="Unassembled WGS sequence"/>
</dbReference>
<dbReference type="Pfam" id="PF05066">
    <property type="entry name" value="HARE-HTH"/>
    <property type="match status" value="1"/>
</dbReference>
<dbReference type="PROSITE" id="PS51913">
    <property type="entry name" value="HTH_HARE"/>
    <property type="match status" value="1"/>
</dbReference>
<organism evidence="3 4">
    <name type="scientific">Nesterenkonia sandarakina</name>
    <dbReference type="NCBI Taxonomy" id="272918"/>
    <lineage>
        <taxon>Bacteria</taxon>
        <taxon>Bacillati</taxon>
        <taxon>Actinomycetota</taxon>
        <taxon>Actinomycetes</taxon>
        <taxon>Micrococcales</taxon>
        <taxon>Micrococcaceae</taxon>
        <taxon>Nesterenkonia</taxon>
    </lineage>
</organism>
<evidence type="ECO:0000259" key="2">
    <source>
        <dbReference type="PROSITE" id="PS51913"/>
    </source>
</evidence>
<gene>
    <name evidence="3" type="ORF">BCL67_12310</name>
</gene>
<keyword evidence="3" id="KW-0378">Hydrolase</keyword>
<sequence length="269" mass="29971">MKMAQMKWQDAIKKVLDAAEEPVHYTDIAQAIIDEGLRTNVGATPAATVAAQLSRPPLVNEVMRIERGTYALSTRHVAPLESESPLAVVEDIAPPAPSESTDVEDMGLINAFGMYWRRDGIDWSRSRNAQLFGSQQSGSAGVDFAPQAGIYLLHDRSRTIYVGRVTKERMGARLWEHTRDRLSGRWDRFSWFGVRPVQEDGSLGTAPSGIDIDMLIATLEALMIEGLEPPQNRRQGDRFNALEFIQIIDPDLERRRLLSQVTTALSSNP</sequence>
<name>A0A2T0YBV0_9MICC</name>
<evidence type="ECO:0000256" key="1">
    <source>
        <dbReference type="ARBA" id="ARBA00023163"/>
    </source>
</evidence>
<dbReference type="GO" id="GO:0004519">
    <property type="term" value="F:endonuclease activity"/>
    <property type="evidence" value="ECO:0007669"/>
    <property type="project" value="UniProtKB-KW"/>
</dbReference>